<gene>
    <name evidence="1" type="ORF">MPSYJ_41050</name>
</gene>
<evidence type="ECO:0000313" key="1">
    <source>
        <dbReference type="EMBL" id="BBX70644.1"/>
    </source>
</evidence>
<dbReference type="KEGG" id="mpsc:MPSYJ_41050"/>
<dbReference type="EMBL" id="AP022574">
    <property type="protein sequence ID" value="BBX70644.1"/>
    <property type="molecule type" value="Genomic_DNA"/>
</dbReference>
<accession>A0A7I7MEB1</accession>
<dbReference type="RefSeq" id="WP_163724088.1">
    <property type="nucleotide sequence ID" value="NZ_AP022574.1"/>
</dbReference>
<sequence length="75" mass="8043">MSREPTDIAAEARTLLDALANSTDPIAFETLLGLSQYVGECLGISARTLAQAQSWSSVAGLAGTTKQAAWERWHH</sequence>
<reference evidence="1 2" key="1">
    <citation type="journal article" date="2019" name="Emerg. Microbes Infect.">
        <title>Comprehensive subspecies identification of 175 nontuberculous mycobacteria species based on 7547 genomic profiles.</title>
        <authorList>
            <person name="Matsumoto Y."/>
            <person name="Kinjo T."/>
            <person name="Motooka D."/>
            <person name="Nabeya D."/>
            <person name="Jung N."/>
            <person name="Uechi K."/>
            <person name="Horii T."/>
            <person name="Iida T."/>
            <person name="Fujita J."/>
            <person name="Nakamura S."/>
        </authorList>
    </citation>
    <scope>NUCLEOTIDE SEQUENCE [LARGE SCALE GENOMIC DNA]</scope>
    <source>
        <strain evidence="1 2">JCM 13323</strain>
    </source>
</reference>
<keyword evidence="2" id="KW-1185">Reference proteome</keyword>
<dbReference type="Proteomes" id="UP000466514">
    <property type="component" value="Chromosome"/>
</dbReference>
<evidence type="ECO:0000313" key="2">
    <source>
        <dbReference type="Proteomes" id="UP000466514"/>
    </source>
</evidence>
<dbReference type="AlphaFoldDB" id="A0A7I7MEB1"/>
<organism evidence="1 2">
    <name type="scientific">Mycolicibacterium psychrotolerans</name>
    <dbReference type="NCBI Taxonomy" id="216929"/>
    <lineage>
        <taxon>Bacteria</taxon>
        <taxon>Bacillati</taxon>
        <taxon>Actinomycetota</taxon>
        <taxon>Actinomycetes</taxon>
        <taxon>Mycobacteriales</taxon>
        <taxon>Mycobacteriaceae</taxon>
        <taxon>Mycolicibacterium</taxon>
    </lineage>
</organism>
<name>A0A7I7MEB1_9MYCO</name>
<proteinExistence type="predicted"/>
<protein>
    <submittedName>
        <fullName evidence="1">Uncharacterized protein</fullName>
    </submittedName>
</protein>